<dbReference type="Proteomes" id="UP000325440">
    <property type="component" value="Unassembled WGS sequence"/>
</dbReference>
<protein>
    <submittedName>
        <fullName evidence="1">Uncharacterized protein</fullName>
    </submittedName>
</protein>
<sequence>MELTLNIEKLHLKSEYLHTNPRRTYYHENSVNPLFVSWDNCITVLYSLDTLADASLWNPIECVILPVSNPVQSILTFDSNIYCVDKVGTIYNLKQIQRESPDLFDCSPTIQVTQQLRSYNYDWRPVYTQKYPCDVFGATCYSDGIALIATLDEWIIVQLLKITVDENNEIIVLNTCNKQIRLQNQFQFSVTSFISCIWRDWFSARRAREFFQQNVVNSRDIFILATEESKIYCITSDMNSKMASIFLNCPQNIVHIQFCDFESKKLLLVSSSGILTVLYCAENIPSAFIYLEVTKVVSVFIIDHTVIVSNGVYLFLITLDEQFSKIVKQVVTPLKGVLALHRFQINKFIAMTQLNKMYKLSPKYEVSTQKEKLKISLNEKFILTNIKDLCKSIESLEEQHTQINNYINAVSIVARKDLVAQYCSLNILIYSGAKAVKLGACPDNYIFAIRITTDCSWLSFPSKLWQLLVRVTDNENSSTNCELHVFDVDVFNNNCPLTIKHSLLDTTAENCSSGTVYCELICLMQNNLVNHCLVIPLNPVKLNALYFVKAEKQANIPALNPLEDRHKYVFKFPDHYSLSECLTIITNRNKHRMSKKLYTNIIENMHKTLYLFFFGKIISIVLDDKITKTIILECIDQDTLIAVRNGIINELSNDQPAIVKYSILADIQKQLCSLEELSIKDRHDKNIVKEIKTKIQNQISIHLPV</sequence>
<name>A0A5E4MQN8_9HEMI</name>
<keyword evidence="2" id="KW-1185">Reference proteome</keyword>
<dbReference type="OrthoDB" id="6600427at2759"/>
<dbReference type="AlphaFoldDB" id="A0A5E4MQN8"/>
<accession>A0A5E4MQN8</accession>
<evidence type="ECO:0000313" key="2">
    <source>
        <dbReference type="Proteomes" id="UP000325440"/>
    </source>
</evidence>
<gene>
    <name evidence="1" type="ORF">CINCED_3A021632</name>
</gene>
<organism evidence="1 2">
    <name type="scientific">Cinara cedri</name>
    <dbReference type="NCBI Taxonomy" id="506608"/>
    <lineage>
        <taxon>Eukaryota</taxon>
        <taxon>Metazoa</taxon>
        <taxon>Ecdysozoa</taxon>
        <taxon>Arthropoda</taxon>
        <taxon>Hexapoda</taxon>
        <taxon>Insecta</taxon>
        <taxon>Pterygota</taxon>
        <taxon>Neoptera</taxon>
        <taxon>Paraneoptera</taxon>
        <taxon>Hemiptera</taxon>
        <taxon>Sternorrhyncha</taxon>
        <taxon>Aphidomorpha</taxon>
        <taxon>Aphidoidea</taxon>
        <taxon>Aphididae</taxon>
        <taxon>Lachninae</taxon>
        <taxon>Cinara</taxon>
    </lineage>
</organism>
<proteinExistence type="predicted"/>
<dbReference type="EMBL" id="CABPRJ010000975">
    <property type="protein sequence ID" value="VVC33804.1"/>
    <property type="molecule type" value="Genomic_DNA"/>
</dbReference>
<reference evidence="1 2" key="1">
    <citation type="submission" date="2019-08" db="EMBL/GenBank/DDBJ databases">
        <authorList>
            <person name="Alioto T."/>
            <person name="Alioto T."/>
            <person name="Gomez Garrido J."/>
        </authorList>
    </citation>
    <scope>NUCLEOTIDE SEQUENCE [LARGE SCALE GENOMIC DNA]</scope>
</reference>
<evidence type="ECO:0000313" key="1">
    <source>
        <dbReference type="EMBL" id="VVC33804.1"/>
    </source>
</evidence>